<evidence type="ECO:0000313" key="4">
    <source>
        <dbReference type="Proteomes" id="UP000183223"/>
    </source>
</evidence>
<dbReference type="InterPro" id="IPR036397">
    <property type="entry name" value="RNaseH_sf"/>
</dbReference>
<dbReference type="InterPro" id="IPR009004">
    <property type="entry name" value="Transposase_Mu_C"/>
</dbReference>
<evidence type="ECO:0000259" key="1">
    <source>
        <dbReference type="Pfam" id="PF02914"/>
    </source>
</evidence>
<feature type="domain" description="Transposase-like Mu C-terminal" evidence="2">
    <location>
        <begin position="51"/>
        <end position="119"/>
    </location>
</feature>
<dbReference type="Proteomes" id="UP000183223">
    <property type="component" value="Unassembled WGS sequence"/>
</dbReference>
<dbReference type="AlphaFoldDB" id="A0A1G5RIT2"/>
<dbReference type="OrthoDB" id="501284at2"/>
<dbReference type="Pfam" id="PF09299">
    <property type="entry name" value="Mu-transpos_C"/>
    <property type="match status" value="1"/>
</dbReference>
<accession>A0A1G5RIT2</accession>
<dbReference type="Gene3D" id="2.30.30.130">
    <property type="entry name" value="Transposase, Mu, C-terminal"/>
    <property type="match status" value="1"/>
</dbReference>
<keyword evidence="4" id="KW-1185">Reference proteome</keyword>
<dbReference type="GO" id="GO:0004803">
    <property type="term" value="F:transposase activity"/>
    <property type="evidence" value="ECO:0007669"/>
    <property type="project" value="InterPro"/>
</dbReference>
<dbReference type="SUPFAM" id="SSF50610">
    <property type="entry name" value="mu transposase, C-terminal domain"/>
    <property type="match status" value="1"/>
</dbReference>
<sequence>MVQYTEGIAFWNRRSKRDTEVCRGILSFDDAFAQSYTESTVRKATAEQRHLLLLPSEAVTVSNGAFTLNAGGKIRSRRNRYYNEQLLGIKPNKIVIRFDPAALHDSVLCYTLDGRFICEAQCIEKSGFGDSQAAREHDRNRTRFVKRTKEATAAQRRMTALEVAELMPETVPPAPPESRVVEIYHSAGNTVRRVQVEAQTEPDTDYDYAFENAVAQLHEQQQKNTI</sequence>
<dbReference type="Gene3D" id="6.10.250.2550">
    <property type="match status" value="1"/>
</dbReference>
<evidence type="ECO:0000259" key="2">
    <source>
        <dbReference type="Pfam" id="PF09299"/>
    </source>
</evidence>
<feature type="domain" description="Bacteriophage Mu transposase" evidence="1">
    <location>
        <begin position="4"/>
        <end position="36"/>
    </location>
</feature>
<dbReference type="RefSeq" id="WP_074525113.1">
    <property type="nucleotide sequence ID" value="NZ_CAWQXX010000062.1"/>
</dbReference>
<dbReference type="Gene3D" id="3.30.420.10">
    <property type="entry name" value="Ribonuclease H-like superfamily/Ribonuclease H"/>
    <property type="match status" value="1"/>
</dbReference>
<dbReference type="GO" id="GO:0015074">
    <property type="term" value="P:DNA integration"/>
    <property type="evidence" value="ECO:0007669"/>
    <property type="project" value="InterPro"/>
</dbReference>
<reference evidence="4" key="1">
    <citation type="submission" date="2016-10" db="EMBL/GenBank/DDBJ databases">
        <authorList>
            <person name="Varghese N."/>
            <person name="Submissions S."/>
        </authorList>
    </citation>
    <scope>NUCLEOTIDE SEQUENCE [LARGE SCALE GENOMIC DNA]</scope>
    <source>
        <strain evidence="4">ATCC 29999</strain>
    </source>
</reference>
<dbReference type="InterPro" id="IPR015378">
    <property type="entry name" value="Transposase-like_Mu_C"/>
</dbReference>
<gene>
    <name evidence="3" type="ORF">SAMN02982990_04346</name>
</gene>
<protein>
    <submittedName>
        <fullName evidence="3">Bacteriophage Mu transposase</fullName>
    </submittedName>
</protein>
<dbReference type="Pfam" id="PF02914">
    <property type="entry name" value="DDE_2"/>
    <property type="match status" value="1"/>
</dbReference>
<organism evidence="3 4">
    <name type="scientific">Photorhabdus luminescens</name>
    <name type="common">Xenorhabdus luminescens</name>
    <dbReference type="NCBI Taxonomy" id="29488"/>
    <lineage>
        <taxon>Bacteria</taxon>
        <taxon>Pseudomonadati</taxon>
        <taxon>Pseudomonadota</taxon>
        <taxon>Gammaproteobacteria</taxon>
        <taxon>Enterobacterales</taxon>
        <taxon>Morganellaceae</taxon>
        <taxon>Photorhabdus</taxon>
    </lineage>
</organism>
<evidence type="ECO:0000313" key="3">
    <source>
        <dbReference type="EMBL" id="SCZ73710.1"/>
    </source>
</evidence>
<dbReference type="InterPro" id="IPR004189">
    <property type="entry name" value="Phage_Mu_transposase"/>
</dbReference>
<dbReference type="GO" id="GO:0006313">
    <property type="term" value="P:DNA transposition"/>
    <property type="evidence" value="ECO:0007669"/>
    <property type="project" value="InterPro"/>
</dbReference>
<dbReference type="GeneID" id="45655067"/>
<name>A0A1G5RIT2_PHOLU</name>
<dbReference type="EMBL" id="FMWJ01000039">
    <property type="protein sequence ID" value="SCZ73710.1"/>
    <property type="molecule type" value="Genomic_DNA"/>
</dbReference>
<dbReference type="GO" id="GO:0003677">
    <property type="term" value="F:DNA binding"/>
    <property type="evidence" value="ECO:0007669"/>
    <property type="project" value="InterPro"/>
</dbReference>
<proteinExistence type="predicted"/>